<dbReference type="AlphaFoldDB" id="A0A0F4YRJ4"/>
<organism evidence="2 3">
    <name type="scientific">Rasamsonia emersonii (strain ATCC 16479 / CBS 393.64 / IMI 116815)</name>
    <dbReference type="NCBI Taxonomy" id="1408163"/>
    <lineage>
        <taxon>Eukaryota</taxon>
        <taxon>Fungi</taxon>
        <taxon>Dikarya</taxon>
        <taxon>Ascomycota</taxon>
        <taxon>Pezizomycotina</taxon>
        <taxon>Eurotiomycetes</taxon>
        <taxon>Eurotiomycetidae</taxon>
        <taxon>Eurotiales</taxon>
        <taxon>Trichocomaceae</taxon>
        <taxon>Rasamsonia</taxon>
    </lineage>
</organism>
<dbReference type="Proteomes" id="UP000053958">
    <property type="component" value="Unassembled WGS sequence"/>
</dbReference>
<dbReference type="EMBL" id="LASV01000255">
    <property type="protein sequence ID" value="KKA20476.1"/>
    <property type="molecule type" value="Genomic_DNA"/>
</dbReference>
<accession>A0A0F4YRJ4</accession>
<feature type="region of interest" description="Disordered" evidence="1">
    <location>
        <begin position="65"/>
        <end position="163"/>
    </location>
</feature>
<proteinExistence type="predicted"/>
<reference evidence="2 3" key="1">
    <citation type="submission" date="2015-04" db="EMBL/GenBank/DDBJ databases">
        <authorList>
            <person name="Heijne W.H."/>
            <person name="Fedorova N.D."/>
            <person name="Nierman W.C."/>
            <person name="Vollebregt A.W."/>
            <person name="Zhao Z."/>
            <person name="Wu L."/>
            <person name="Kumar M."/>
            <person name="Stam H."/>
            <person name="van den Berg M.A."/>
            <person name="Pel H.J."/>
        </authorList>
    </citation>
    <scope>NUCLEOTIDE SEQUENCE [LARGE SCALE GENOMIC DNA]</scope>
    <source>
        <strain evidence="2 3">CBS 393.64</strain>
    </source>
</reference>
<evidence type="ECO:0000313" key="3">
    <source>
        <dbReference type="Proteomes" id="UP000053958"/>
    </source>
</evidence>
<sequence length="163" mass="18011">MPSNRRMPPWTSATRQLLIPCPPRPYLFPLQSILLPTSIPTPNSVRARLKGDTVHDHAKRAAFKDWTGTTTQDHAVNRASNRDITDPEIESTVAGLQERDENEGIADQSKSHATTERDSGRHSKRAKEESPAAPEPVIGMTDEKGHSSVVQLANSCPTERSLR</sequence>
<dbReference type="RefSeq" id="XP_013327088.1">
    <property type="nucleotide sequence ID" value="XM_013471634.1"/>
</dbReference>
<comment type="caution">
    <text evidence="2">The sequence shown here is derived from an EMBL/GenBank/DDBJ whole genome shotgun (WGS) entry which is preliminary data.</text>
</comment>
<dbReference type="GeneID" id="25317839"/>
<name>A0A0F4YRJ4_RASE3</name>
<evidence type="ECO:0000313" key="2">
    <source>
        <dbReference type="EMBL" id="KKA20476.1"/>
    </source>
</evidence>
<protein>
    <submittedName>
        <fullName evidence="2">Uncharacterized protein</fullName>
    </submittedName>
</protein>
<dbReference type="OrthoDB" id="3945172at2759"/>
<gene>
    <name evidence="2" type="ORF">T310_5495</name>
</gene>
<evidence type="ECO:0000256" key="1">
    <source>
        <dbReference type="SAM" id="MobiDB-lite"/>
    </source>
</evidence>
<feature type="compositionally biased region" description="Basic and acidic residues" evidence="1">
    <location>
        <begin position="109"/>
        <end position="130"/>
    </location>
</feature>
<feature type="compositionally biased region" description="Polar residues" evidence="1">
    <location>
        <begin position="148"/>
        <end position="163"/>
    </location>
</feature>
<keyword evidence="3" id="KW-1185">Reference proteome</keyword>